<dbReference type="Proteomes" id="UP000183371">
    <property type="component" value="Unassembled WGS sequence"/>
</dbReference>
<name>A0A1I6ZP24_9HYPH</name>
<dbReference type="CDD" id="cd08613">
    <property type="entry name" value="GDPD_GDE4_like_1"/>
    <property type="match status" value="1"/>
</dbReference>
<sequence>MFKKIALFLLLAAAGIYLYNASWLTFDPSSGKPKFIAHRGVHQTYHRENLTNKTCTAERIDTPSHPYLENTIASMQAAFEAGADIVELDIHPTTDNKLAVFHDWTVDCRTNGSGITRDHSLAELKALDIAFGYTADDGKSYPLRGTGIGAMPELDEVFLAFPEKKFLINFKEKELRSAKLLLAKLEKHPQWKQQVWAVYGAQNPTQYMAESTANTMGFDKARTKACLKEYIALGWSGYVPQTCRNTVITVPSNYAWAVWGWPNKFQSRLKAYGSEIILAGPYKSQGAGAGIDTPEQLLEVPAIFNGYIWTDKIEALAPYIRKESPTEPRK</sequence>
<dbReference type="InterPro" id="IPR017946">
    <property type="entry name" value="PLC-like_Pdiesterase_TIM-brl"/>
</dbReference>
<dbReference type="Pfam" id="PF03009">
    <property type="entry name" value="GDPD"/>
    <property type="match status" value="1"/>
</dbReference>
<dbReference type="RefSeq" id="WP_083416689.1">
    <property type="nucleotide sequence ID" value="NZ_FPBD01000002.1"/>
</dbReference>
<dbReference type="PANTHER" id="PTHR43805">
    <property type="entry name" value="GLYCEROPHOSPHORYL DIESTER PHOSPHODIESTERASE"/>
    <property type="match status" value="1"/>
</dbReference>
<dbReference type="GO" id="GO:0008081">
    <property type="term" value="F:phosphoric diester hydrolase activity"/>
    <property type="evidence" value="ECO:0007669"/>
    <property type="project" value="InterPro"/>
</dbReference>
<reference evidence="3" key="1">
    <citation type="submission" date="2016-10" db="EMBL/GenBank/DDBJ databases">
        <authorList>
            <person name="Varghese N."/>
            <person name="Submissions S."/>
        </authorList>
    </citation>
    <scope>NUCLEOTIDE SEQUENCE [LARGE SCALE GENOMIC DNA]</scope>
    <source>
        <strain evidence="3">DSM 17465</strain>
    </source>
</reference>
<keyword evidence="3" id="KW-1185">Reference proteome</keyword>
<feature type="domain" description="GP-PDE" evidence="1">
    <location>
        <begin position="53"/>
        <end position="320"/>
    </location>
</feature>
<protein>
    <submittedName>
        <fullName evidence="2">Glycerophosphoryl diester phosphodiesterase</fullName>
    </submittedName>
</protein>
<evidence type="ECO:0000259" key="1">
    <source>
        <dbReference type="PROSITE" id="PS51704"/>
    </source>
</evidence>
<accession>A0A1I6ZP24</accession>
<dbReference type="PANTHER" id="PTHR43805:SF1">
    <property type="entry name" value="GP-PDE DOMAIN-CONTAINING PROTEIN"/>
    <property type="match status" value="1"/>
</dbReference>
<dbReference type="GO" id="GO:0006629">
    <property type="term" value="P:lipid metabolic process"/>
    <property type="evidence" value="ECO:0007669"/>
    <property type="project" value="InterPro"/>
</dbReference>
<dbReference type="AlphaFoldDB" id="A0A1I6ZP24"/>
<dbReference type="PROSITE" id="PS51704">
    <property type="entry name" value="GP_PDE"/>
    <property type="match status" value="1"/>
</dbReference>
<evidence type="ECO:0000313" key="2">
    <source>
        <dbReference type="EMBL" id="SFT64387.1"/>
    </source>
</evidence>
<evidence type="ECO:0000313" key="3">
    <source>
        <dbReference type="Proteomes" id="UP000183371"/>
    </source>
</evidence>
<gene>
    <name evidence="2" type="ORF">SAMN05444141_102497</name>
</gene>
<organism evidence="2 3">
    <name type="scientific">Pseudovibrio denitrificans</name>
    <dbReference type="NCBI Taxonomy" id="258256"/>
    <lineage>
        <taxon>Bacteria</taxon>
        <taxon>Pseudomonadati</taxon>
        <taxon>Pseudomonadota</taxon>
        <taxon>Alphaproteobacteria</taxon>
        <taxon>Hyphomicrobiales</taxon>
        <taxon>Stappiaceae</taxon>
        <taxon>Pseudovibrio</taxon>
    </lineage>
</organism>
<dbReference type="EMBL" id="FPBD01000002">
    <property type="protein sequence ID" value="SFT64387.1"/>
    <property type="molecule type" value="Genomic_DNA"/>
</dbReference>
<proteinExistence type="predicted"/>
<dbReference type="SUPFAM" id="SSF51695">
    <property type="entry name" value="PLC-like phosphodiesterases"/>
    <property type="match status" value="1"/>
</dbReference>
<dbReference type="Gene3D" id="3.20.20.190">
    <property type="entry name" value="Phosphatidylinositol (PI) phosphodiesterase"/>
    <property type="match status" value="1"/>
</dbReference>
<dbReference type="InterPro" id="IPR030395">
    <property type="entry name" value="GP_PDE_dom"/>
</dbReference>